<proteinExistence type="predicted"/>
<evidence type="ECO:0000256" key="2">
    <source>
        <dbReference type="ARBA" id="ARBA00023315"/>
    </source>
</evidence>
<sequence>MSQQIHVAPVSWLSAEQTAAWHAVVSAAGRHDLPDRPTPSPKQVHAQLTTAGLDSHRLFWLATGTDSTVVGVAGLRLFTSPGQDHLAELELHVHPDARRRGVGTQLLSTAAFAAQVERRRSMLTVTTDGTAGDAFCTARSFRRVMTLHQLLLPVAEADDTAADTEHPGYELAGWTGTVPDHLAATFAAAKNAMNDMPTGDMDYGRVSWDADRVRKMAQVLADRGDTLLTLAALKGDTMGGYTEIVIRAGETRRALQYDTAVVPAHRGHGLGLWLKATMLRTLKDTHPGIVEIETDNADDNTHMLAVNGRLGFRPQQIVHEYQLDLPGA</sequence>
<dbReference type="GeneID" id="95599263"/>
<evidence type="ECO:0000256" key="1">
    <source>
        <dbReference type="ARBA" id="ARBA00022679"/>
    </source>
</evidence>
<gene>
    <name evidence="4" type="ORF">LDH80_07425</name>
</gene>
<evidence type="ECO:0000313" key="5">
    <source>
        <dbReference type="Proteomes" id="UP001164506"/>
    </source>
</evidence>
<dbReference type="InterPro" id="IPR016181">
    <property type="entry name" value="Acyl_CoA_acyltransferase"/>
</dbReference>
<dbReference type="RefSeq" id="WP_229885546.1">
    <property type="nucleotide sequence ID" value="NZ_BMUH01000014.1"/>
</dbReference>
<dbReference type="SUPFAM" id="SSF55729">
    <property type="entry name" value="Acyl-CoA N-acyltransferases (Nat)"/>
    <property type="match status" value="2"/>
</dbReference>
<dbReference type="CDD" id="cd04301">
    <property type="entry name" value="NAT_SF"/>
    <property type="match status" value="1"/>
</dbReference>
<dbReference type="Pfam" id="PF00583">
    <property type="entry name" value="Acetyltransf_1"/>
    <property type="match status" value="2"/>
</dbReference>
<dbReference type="PANTHER" id="PTHR43877:SF1">
    <property type="entry name" value="ACETYLTRANSFERASE"/>
    <property type="match status" value="1"/>
</dbReference>
<reference evidence="4" key="1">
    <citation type="submission" date="2021-09" db="EMBL/GenBank/DDBJ databases">
        <title>Complete genome sequence and metabolic characterization of Streptomyces tanashiensis DSM 731 the producer of antibacterial Kalafungin and diverse secondary metabolites.</title>
        <authorList>
            <person name="Abbasi M.N."/>
            <person name="Anwar M.N."/>
            <person name="Alam K."/>
            <person name="Shoaib M."/>
            <person name="Lin Z."/>
            <person name="Hayat M."/>
            <person name="Ali M.I."/>
            <person name="Malik H.M.T."/>
            <person name="Ahmed I."/>
            <person name="Li A."/>
            <person name="Hailong Wang H."/>
            <person name="Zhang Y."/>
        </authorList>
    </citation>
    <scope>NUCLEOTIDE SEQUENCE</scope>
    <source>
        <strain evidence="4">Kala</strain>
    </source>
</reference>
<evidence type="ECO:0000313" key="4">
    <source>
        <dbReference type="EMBL" id="UZX20551.1"/>
    </source>
</evidence>
<keyword evidence="1" id="KW-0808">Transferase</keyword>
<dbReference type="PROSITE" id="PS51186">
    <property type="entry name" value="GNAT"/>
    <property type="match status" value="1"/>
</dbReference>
<dbReference type="InterPro" id="IPR000182">
    <property type="entry name" value="GNAT_dom"/>
</dbReference>
<feature type="domain" description="N-acetyltransferase" evidence="3">
    <location>
        <begin position="5"/>
        <end position="189"/>
    </location>
</feature>
<dbReference type="PANTHER" id="PTHR43877">
    <property type="entry name" value="AMINOALKYLPHOSPHONATE N-ACETYLTRANSFERASE-RELATED-RELATED"/>
    <property type="match status" value="1"/>
</dbReference>
<dbReference type="InterPro" id="IPR050832">
    <property type="entry name" value="Bact_Acetyltransf"/>
</dbReference>
<accession>A0ABY6QTQ4</accession>
<keyword evidence="5" id="KW-1185">Reference proteome</keyword>
<dbReference type="Gene3D" id="3.40.630.30">
    <property type="match status" value="1"/>
</dbReference>
<name>A0ABY6QTQ4_9ACTN</name>
<keyword evidence="2" id="KW-0012">Acyltransferase</keyword>
<dbReference type="EMBL" id="CP084204">
    <property type="protein sequence ID" value="UZX20551.1"/>
    <property type="molecule type" value="Genomic_DNA"/>
</dbReference>
<organism evidence="4 5">
    <name type="scientific">Streptomyces tanashiensis</name>
    <dbReference type="NCBI Taxonomy" id="67367"/>
    <lineage>
        <taxon>Bacteria</taxon>
        <taxon>Bacillati</taxon>
        <taxon>Actinomycetota</taxon>
        <taxon>Actinomycetes</taxon>
        <taxon>Kitasatosporales</taxon>
        <taxon>Streptomycetaceae</taxon>
        <taxon>Streptomyces</taxon>
    </lineage>
</organism>
<protein>
    <submittedName>
        <fullName evidence="4">GNAT family N-acetyltransferase</fullName>
    </submittedName>
</protein>
<dbReference type="Proteomes" id="UP001164506">
    <property type="component" value="Chromosome"/>
</dbReference>
<evidence type="ECO:0000259" key="3">
    <source>
        <dbReference type="PROSITE" id="PS51186"/>
    </source>
</evidence>